<sequence>MKLAAAFILVLISCCFDNSSAANAQTCLTQLLENDAPAFLQELGDLLCNYQVAKTTQNQELFMAFLNGVNKVLGGVGCTLDDLLGTNVVPTLKNAEPIADNVAEILFGFLNNTLGTISDILKNLPPLVSDFLKSLVPDASTVMNVLANLQDLKNLGCDFLESVLPKVAEILKLGGEVLGSVFNNLAVQQKN</sequence>
<dbReference type="InterPro" id="IPR016024">
    <property type="entry name" value="ARM-type_fold"/>
</dbReference>
<protein>
    <submittedName>
        <fullName evidence="2">Uncharacterized protein</fullName>
    </submittedName>
</protein>
<gene>
    <name evidence="2" type="ORF">GDO86_005510</name>
</gene>
<evidence type="ECO:0000256" key="1">
    <source>
        <dbReference type="SAM" id="SignalP"/>
    </source>
</evidence>
<feature type="signal peptide" evidence="1">
    <location>
        <begin position="1"/>
        <end position="21"/>
    </location>
</feature>
<feature type="chain" id="PRO_5035733274" evidence="1">
    <location>
        <begin position="22"/>
        <end position="191"/>
    </location>
</feature>
<name>A0A8T2J4R5_9PIPI</name>
<proteinExistence type="predicted"/>
<dbReference type="OrthoDB" id="9905253at2759"/>
<organism evidence="2 3">
    <name type="scientific">Hymenochirus boettgeri</name>
    <name type="common">Congo dwarf clawed frog</name>
    <dbReference type="NCBI Taxonomy" id="247094"/>
    <lineage>
        <taxon>Eukaryota</taxon>
        <taxon>Metazoa</taxon>
        <taxon>Chordata</taxon>
        <taxon>Craniata</taxon>
        <taxon>Vertebrata</taxon>
        <taxon>Euteleostomi</taxon>
        <taxon>Amphibia</taxon>
        <taxon>Batrachia</taxon>
        <taxon>Anura</taxon>
        <taxon>Pipoidea</taxon>
        <taxon>Pipidae</taxon>
        <taxon>Pipinae</taxon>
        <taxon>Hymenochirus</taxon>
    </lineage>
</organism>
<reference evidence="2" key="1">
    <citation type="thesis" date="2020" institute="ProQuest LLC" country="789 East Eisenhower Parkway, Ann Arbor, MI, USA">
        <title>Comparative Genomics and Chromosome Evolution.</title>
        <authorList>
            <person name="Mudd A.B."/>
        </authorList>
    </citation>
    <scope>NUCLEOTIDE SEQUENCE</scope>
    <source>
        <strain evidence="2">Female2</strain>
        <tissue evidence="2">Blood</tissue>
    </source>
</reference>
<dbReference type="SUPFAM" id="SSF48371">
    <property type="entry name" value="ARM repeat"/>
    <property type="match status" value="1"/>
</dbReference>
<evidence type="ECO:0000313" key="3">
    <source>
        <dbReference type="Proteomes" id="UP000812440"/>
    </source>
</evidence>
<dbReference type="AlphaFoldDB" id="A0A8T2J4R5"/>
<dbReference type="EMBL" id="JAACNH010000006">
    <property type="protein sequence ID" value="KAG8439312.1"/>
    <property type="molecule type" value="Genomic_DNA"/>
</dbReference>
<keyword evidence="3" id="KW-1185">Reference proteome</keyword>
<keyword evidence="1" id="KW-0732">Signal</keyword>
<comment type="caution">
    <text evidence="2">The sequence shown here is derived from an EMBL/GenBank/DDBJ whole genome shotgun (WGS) entry which is preliminary data.</text>
</comment>
<evidence type="ECO:0000313" key="2">
    <source>
        <dbReference type="EMBL" id="KAG8439312.1"/>
    </source>
</evidence>
<accession>A0A8T2J4R5</accession>
<dbReference type="Proteomes" id="UP000812440">
    <property type="component" value="Chromosome 3"/>
</dbReference>